<name>A0A951U4D3_9CYAN</name>
<dbReference type="InterPro" id="IPR001789">
    <property type="entry name" value="Sig_transdc_resp-reg_receiver"/>
</dbReference>
<keyword evidence="5" id="KW-0902">Two-component regulatory system</keyword>
<dbReference type="PROSITE" id="PS50110">
    <property type="entry name" value="RESPONSE_REGULATORY"/>
    <property type="match status" value="1"/>
</dbReference>
<proteinExistence type="predicted"/>
<dbReference type="Gene3D" id="3.30.565.10">
    <property type="entry name" value="Histidine kinase-like ATPase, C-terminal domain"/>
    <property type="match status" value="1"/>
</dbReference>
<dbReference type="SUPFAM" id="SSF47384">
    <property type="entry name" value="Homodimeric domain of signal transducing histidine kinase"/>
    <property type="match status" value="1"/>
</dbReference>
<gene>
    <name evidence="10" type="ORF">KME07_08800</name>
</gene>
<organism evidence="10 11">
    <name type="scientific">Pegethrix bostrychoides GSE-TBD4-15B</name>
    <dbReference type="NCBI Taxonomy" id="2839662"/>
    <lineage>
        <taxon>Bacteria</taxon>
        <taxon>Bacillati</taxon>
        <taxon>Cyanobacteriota</taxon>
        <taxon>Cyanophyceae</taxon>
        <taxon>Oculatellales</taxon>
        <taxon>Oculatellaceae</taxon>
        <taxon>Pegethrix</taxon>
    </lineage>
</organism>
<dbReference type="InterPro" id="IPR036890">
    <property type="entry name" value="HATPase_C_sf"/>
</dbReference>
<evidence type="ECO:0000256" key="6">
    <source>
        <dbReference type="PROSITE-ProRule" id="PRU00169"/>
    </source>
</evidence>
<evidence type="ECO:0000256" key="1">
    <source>
        <dbReference type="ARBA" id="ARBA00000085"/>
    </source>
</evidence>
<feature type="domain" description="Response regulatory" evidence="9">
    <location>
        <begin position="8"/>
        <end position="124"/>
    </location>
</feature>
<dbReference type="Pfam" id="PF00072">
    <property type="entry name" value="Response_reg"/>
    <property type="match status" value="1"/>
</dbReference>
<dbReference type="Gene3D" id="3.40.50.2300">
    <property type="match status" value="1"/>
</dbReference>
<evidence type="ECO:0000256" key="7">
    <source>
        <dbReference type="SAM" id="Coils"/>
    </source>
</evidence>
<dbReference type="EC" id="2.7.13.3" evidence="2"/>
<accession>A0A951U4D3</accession>
<dbReference type="InterPro" id="IPR003661">
    <property type="entry name" value="HisK_dim/P_dom"/>
</dbReference>
<dbReference type="InterPro" id="IPR036097">
    <property type="entry name" value="HisK_dim/P_sf"/>
</dbReference>
<dbReference type="Pfam" id="PF02518">
    <property type="entry name" value="HATPase_c"/>
    <property type="match status" value="1"/>
</dbReference>
<evidence type="ECO:0000256" key="5">
    <source>
        <dbReference type="ARBA" id="ARBA00023012"/>
    </source>
</evidence>
<reference evidence="10" key="2">
    <citation type="journal article" date="2022" name="Microbiol. Resour. Announc.">
        <title>Metagenome Sequencing to Explore Phylogenomics of Terrestrial Cyanobacteria.</title>
        <authorList>
            <person name="Ward R.D."/>
            <person name="Stajich J.E."/>
            <person name="Johansen J.R."/>
            <person name="Huntemann M."/>
            <person name="Clum A."/>
            <person name="Foster B."/>
            <person name="Foster B."/>
            <person name="Roux S."/>
            <person name="Palaniappan K."/>
            <person name="Varghese N."/>
            <person name="Mukherjee S."/>
            <person name="Reddy T.B.K."/>
            <person name="Daum C."/>
            <person name="Copeland A."/>
            <person name="Chen I.A."/>
            <person name="Ivanova N.N."/>
            <person name="Kyrpides N.C."/>
            <person name="Shapiro N."/>
            <person name="Eloe-Fadrosh E.A."/>
            <person name="Pietrasiak N."/>
        </authorList>
    </citation>
    <scope>NUCLEOTIDE SEQUENCE</scope>
    <source>
        <strain evidence="10">GSE-TBD4-15B</strain>
    </source>
</reference>
<dbReference type="Proteomes" id="UP000707356">
    <property type="component" value="Unassembled WGS sequence"/>
</dbReference>
<dbReference type="PROSITE" id="PS50109">
    <property type="entry name" value="HIS_KIN"/>
    <property type="match status" value="1"/>
</dbReference>
<keyword evidence="7" id="KW-0175">Coiled coil</keyword>
<dbReference type="CDD" id="cd19920">
    <property type="entry name" value="REC_PA4781-like"/>
    <property type="match status" value="1"/>
</dbReference>
<comment type="caution">
    <text evidence="10">The sequence shown here is derived from an EMBL/GenBank/DDBJ whole genome shotgun (WGS) entry which is preliminary data.</text>
</comment>
<dbReference type="SMART" id="SM00448">
    <property type="entry name" value="REC"/>
    <property type="match status" value="1"/>
</dbReference>
<dbReference type="InterPro" id="IPR005467">
    <property type="entry name" value="His_kinase_dom"/>
</dbReference>
<evidence type="ECO:0000256" key="2">
    <source>
        <dbReference type="ARBA" id="ARBA00012438"/>
    </source>
</evidence>
<evidence type="ECO:0000259" key="9">
    <source>
        <dbReference type="PROSITE" id="PS50110"/>
    </source>
</evidence>
<evidence type="ECO:0000256" key="4">
    <source>
        <dbReference type="ARBA" id="ARBA00022777"/>
    </source>
</evidence>
<feature type="modified residue" description="4-aspartylphosphate" evidence="6">
    <location>
        <position position="57"/>
    </location>
</feature>
<dbReference type="PRINTS" id="PR00344">
    <property type="entry name" value="BCTRLSENSOR"/>
</dbReference>
<protein>
    <recommendedName>
        <fullName evidence="2">histidine kinase</fullName>
        <ecNumber evidence="2">2.7.13.3</ecNumber>
    </recommendedName>
</protein>
<dbReference type="InterPro" id="IPR003594">
    <property type="entry name" value="HATPase_dom"/>
</dbReference>
<keyword evidence="4" id="KW-0808">Transferase</keyword>
<dbReference type="SUPFAM" id="SSF52172">
    <property type="entry name" value="CheY-like"/>
    <property type="match status" value="1"/>
</dbReference>
<dbReference type="InterPro" id="IPR011006">
    <property type="entry name" value="CheY-like_superfamily"/>
</dbReference>
<reference evidence="10" key="1">
    <citation type="submission" date="2021-05" db="EMBL/GenBank/DDBJ databases">
        <authorList>
            <person name="Pietrasiak N."/>
            <person name="Ward R."/>
            <person name="Stajich J.E."/>
            <person name="Kurbessoian T."/>
        </authorList>
    </citation>
    <scope>NUCLEOTIDE SEQUENCE</scope>
    <source>
        <strain evidence="10">GSE-TBD4-15B</strain>
    </source>
</reference>
<dbReference type="PANTHER" id="PTHR43065:SF50">
    <property type="entry name" value="HISTIDINE KINASE"/>
    <property type="match status" value="1"/>
</dbReference>
<dbReference type="GO" id="GO:0000155">
    <property type="term" value="F:phosphorelay sensor kinase activity"/>
    <property type="evidence" value="ECO:0007669"/>
    <property type="project" value="InterPro"/>
</dbReference>
<dbReference type="PANTHER" id="PTHR43065">
    <property type="entry name" value="SENSOR HISTIDINE KINASE"/>
    <property type="match status" value="1"/>
</dbReference>
<dbReference type="Gene3D" id="1.10.287.130">
    <property type="match status" value="1"/>
</dbReference>
<dbReference type="AlphaFoldDB" id="A0A951U4D3"/>
<dbReference type="InterPro" id="IPR004358">
    <property type="entry name" value="Sig_transdc_His_kin-like_C"/>
</dbReference>
<evidence type="ECO:0000313" key="11">
    <source>
        <dbReference type="Proteomes" id="UP000707356"/>
    </source>
</evidence>
<evidence type="ECO:0000256" key="3">
    <source>
        <dbReference type="ARBA" id="ARBA00022553"/>
    </source>
</evidence>
<keyword evidence="3 6" id="KW-0597">Phosphoprotein</keyword>
<evidence type="ECO:0000259" key="8">
    <source>
        <dbReference type="PROSITE" id="PS50109"/>
    </source>
</evidence>
<dbReference type="CDD" id="cd00082">
    <property type="entry name" value="HisKA"/>
    <property type="match status" value="1"/>
</dbReference>
<sequence>MMPSSPQTILIVDDNPTNLEVLFDTLTGAGFEVAVASDGESALEQVAYQKPALILLDIMMPGISGFETCRCLKENPDTQGIPVIFTTALSDPENKIRGLALGAVDYITKPFYQEEVLARIRVHFKLCNLTVSLEQQNTILRSEVEQRQKAETALRELNQELEMRIDERTSELSATLYQLQQAQVHLVQTEKMSSLGQLVAGVAHEINNPVNFIIGNLKPASGYIQDLLRLLELYQSDCPNASTEIQEFSEQIDLPFLKTDLLKIFSSMQIGAERICQIVLSLRNFSRLDEAEIKLVDLHEGMNSTLLILQHRLRLKGGYPPIQIIKDYSNLPLIECYPGPMNQVFMNLLSNALDAIEEKDKGRNLEQIKACPGRICIRTEKLQNDSVLVSISDNGVGISEEKLSKVFDPFFTTKPIGKGTGLGLSISHQIVVKKHAGKIECFSAPEGGTEFQIQIPLRQFQVLTN</sequence>
<feature type="domain" description="Histidine kinase" evidence="8">
    <location>
        <begin position="201"/>
        <end position="459"/>
    </location>
</feature>
<comment type="catalytic activity">
    <reaction evidence="1">
        <text>ATP + protein L-histidine = ADP + protein N-phospho-L-histidine.</text>
        <dbReference type="EC" id="2.7.13.3"/>
    </reaction>
</comment>
<dbReference type="SMART" id="SM00387">
    <property type="entry name" value="HATPase_c"/>
    <property type="match status" value="1"/>
</dbReference>
<dbReference type="SUPFAM" id="SSF55874">
    <property type="entry name" value="ATPase domain of HSP90 chaperone/DNA topoisomerase II/histidine kinase"/>
    <property type="match status" value="1"/>
</dbReference>
<keyword evidence="4" id="KW-0418">Kinase</keyword>
<feature type="coiled-coil region" evidence="7">
    <location>
        <begin position="140"/>
        <end position="167"/>
    </location>
</feature>
<evidence type="ECO:0000313" key="10">
    <source>
        <dbReference type="EMBL" id="MBW4465525.1"/>
    </source>
</evidence>
<dbReference type="EMBL" id="JAHHHV010000047">
    <property type="protein sequence ID" value="MBW4465525.1"/>
    <property type="molecule type" value="Genomic_DNA"/>
</dbReference>